<dbReference type="PANTHER" id="PTHR43420:SF44">
    <property type="entry name" value="ACETYLTRANSFERASE YPEA"/>
    <property type="match status" value="1"/>
</dbReference>
<evidence type="ECO:0000313" key="5">
    <source>
        <dbReference type="Proteomes" id="UP000000260"/>
    </source>
</evidence>
<evidence type="ECO:0000256" key="1">
    <source>
        <dbReference type="ARBA" id="ARBA00022679"/>
    </source>
</evidence>
<protein>
    <recommendedName>
        <fullName evidence="3">N-acetyltransferase domain-containing protein</fullName>
    </recommendedName>
</protein>
<dbReference type="AlphaFoldDB" id="A7MFM8"/>
<sequence length="277" mass="30663">MVMSNPAALHARPALHWSSEALASILCRCFDGYLVPFQLDGAAFAYRFAAENVCLNASRVWLAGEQVVALALIARRGWRSRLAAFAIHPDWRGKGVGKTLMMQLLDEAHERGEKSMTLEVIVGNDAGQALYERVGFTCEKTLVGFQAHSPAAFVNTQALMPCDPHDIAQRMAAQAEDLPWLMAPETAQALPGTGFSLDDKAFAIIATGFAQPQLRALWVAPQARREGRARQLLSLLHERFAGLMTPVAVDQRLAPLFEQSGFRIQPVRQYEMRHRLN</sequence>
<keyword evidence="2" id="KW-0012">Acyltransferase</keyword>
<dbReference type="Pfam" id="PF00583">
    <property type="entry name" value="Acetyltransf_1"/>
    <property type="match status" value="1"/>
</dbReference>
<dbReference type="KEGG" id="esa:ESA_02821"/>
<dbReference type="EMBL" id="CP000783">
    <property type="protein sequence ID" value="ABU78051.1"/>
    <property type="molecule type" value="Genomic_DNA"/>
</dbReference>
<feature type="domain" description="N-acetyltransferase" evidence="3">
    <location>
        <begin position="9"/>
        <end position="160"/>
    </location>
</feature>
<evidence type="ECO:0000256" key="2">
    <source>
        <dbReference type="ARBA" id="ARBA00023315"/>
    </source>
</evidence>
<keyword evidence="5" id="KW-1185">Reference proteome</keyword>
<organism evidence="4 5">
    <name type="scientific">Cronobacter sakazakii (strain ATCC BAA-894)</name>
    <name type="common">Enterobacter sakazakii</name>
    <dbReference type="NCBI Taxonomy" id="290339"/>
    <lineage>
        <taxon>Bacteria</taxon>
        <taxon>Pseudomonadati</taxon>
        <taxon>Pseudomonadota</taxon>
        <taxon>Gammaproteobacteria</taxon>
        <taxon>Enterobacterales</taxon>
        <taxon>Enterobacteriaceae</taxon>
        <taxon>Cronobacter</taxon>
    </lineage>
</organism>
<accession>A7MFM8</accession>
<gene>
    <name evidence="4" type="ordered locus">ESA_02821</name>
</gene>
<dbReference type="InterPro" id="IPR050680">
    <property type="entry name" value="YpeA/RimI_acetyltransf"/>
</dbReference>
<dbReference type="CDD" id="cd04301">
    <property type="entry name" value="NAT_SF"/>
    <property type="match status" value="1"/>
</dbReference>
<dbReference type="HOGENOM" id="CLU_081349_0_0_6"/>
<dbReference type="GO" id="GO:0016747">
    <property type="term" value="F:acyltransferase activity, transferring groups other than amino-acyl groups"/>
    <property type="evidence" value="ECO:0007669"/>
    <property type="project" value="InterPro"/>
</dbReference>
<keyword evidence="1" id="KW-0808">Transferase</keyword>
<name>A7MFM8_CROS8</name>
<evidence type="ECO:0000313" key="4">
    <source>
        <dbReference type="EMBL" id="ABU78051.1"/>
    </source>
</evidence>
<dbReference type="InterPro" id="IPR000182">
    <property type="entry name" value="GNAT_dom"/>
</dbReference>
<reference evidence="4 5" key="1">
    <citation type="journal article" date="2010" name="PLoS ONE">
        <title>Genome sequence of Cronobacter sakazakii BAA-894 and comparative genomic hybridization analysis with other Cronobacter species.</title>
        <authorList>
            <person name="Kucerova E."/>
            <person name="Clifton S.W."/>
            <person name="Xia X.Q."/>
            <person name="Long F."/>
            <person name="Porwollik S."/>
            <person name="Fulton L."/>
            <person name="Fronick C."/>
            <person name="Minx P."/>
            <person name="Kyung K."/>
            <person name="Warren W."/>
            <person name="Fulton R."/>
            <person name="Feng D."/>
            <person name="Wollam A."/>
            <person name="Shah N."/>
            <person name="Bhonagiri V."/>
            <person name="Nash W.E."/>
            <person name="Hallsworth-Pepin K."/>
            <person name="Wilson R.K."/>
            <person name="McClelland M."/>
            <person name="Forsythe S.J."/>
        </authorList>
    </citation>
    <scope>NUCLEOTIDE SEQUENCE [LARGE SCALE GENOMIC DNA]</scope>
    <source>
        <strain evidence="4 5">ATCC BAA-894</strain>
    </source>
</reference>
<dbReference type="InterPro" id="IPR016181">
    <property type="entry name" value="Acyl_CoA_acyltransferase"/>
</dbReference>
<dbReference type="Gene3D" id="3.40.630.30">
    <property type="match status" value="1"/>
</dbReference>
<dbReference type="Proteomes" id="UP000000260">
    <property type="component" value="Chromosome"/>
</dbReference>
<evidence type="ECO:0000259" key="3">
    <source>
        <dbReference type="PROSITE" id="PS51186"/>
    </source>
</evidence>
<dbReference type="SUPFAM" id="SSF55729">
    <property type="entry name" value="Acyl-CoA N-acyltransferases (Nat)"/>
    <property type="match status" value="2"/>
</dbReference>
<dbReference type="PROSITE" id="PS51186">
    <property type="entry name" value="GNAT"/>
    <property type="match status" value="1"/>
</dbReference>
<dbReference type="PANTHER" id="PTHR43420">
    <property type="entry name" value="ACETYLTRANSFERASE"/>
    <property type="match status" value="1"/>
</dbReference>
<proteinExistence type="predicted"/>